<keyword evidence="2" id="KW-0843">Virulence</keyword>
<dbReference type="Gene3D" id="3.10.350.10">
    <property type="entry name" value="LysM domain"/>
    <property type="match status" value="7"/>
</dbReference>
<dbReference type="OMA" id="PGYYLCV"/>
<dbReference type="EMBL" id="KV407462">
    <property type="protein sequence ID" value="KZF20520.1"/>
    <property type="molecule type" value="Genomic_DNA"/>
</dbReference>
<dbReference type="InParanoid" id="A0A165AI98"/>
<evidence type="ECO:0000256" key="1">
    <source>
        <dbReference type="ARBA" id="ARBA00022669"/>
    </source>
</evidence>
<dbReference type="PROSITE" id="PS51782">
    <property type="entry name" value="LYSM"/>
    <property type="match status" value="6"/>
</dbReference>
<feature type="domain" description="LysM" evidence="5">
    <location>
        <begin position="747"/>
        <end position="793"/>
    </location>
</feature>
<dbReference type="PANTHER" id="PTHR34997">
    <property type="entry name" value="AM15"/>
    <property type="match status" value="1"/>
</dbReference>
<organism evidence="6 7">
    <name type="scientific">Xylona heveae (strain CBS 132557 / TC161)</name>
    <dbReference type="NCBI Taxonomy" id="1328760"/>
    <lineage>
        <taxon>Eukaryota</taxon>
        <taxon>Fungi</taxon>
        <taxon>Dikarya</taxon>
        <taxon>Ascomycota</taxon>
        <taxon>Pezizomycotina</taxon>
        <taxon>Xylonomycetes</taxon>
        <taxon>Xylonales</taxon>
        <taxon>Xylonaceae</taxon>
        <taxon>Xylona</taxon>
    </lineage>
</organism>
<keyword evidence="7" id="KW-1185">Reference proteome</keyword>
<dbReference type="GeneID" id="28900459"/>
<feature type="region of interest" description="Disordered" evidence="3">
    <location>
        <begin position="712"/>
        <end position="736"/>
    </location>
</feature>
<feature type="region of interest" description="Disordered" evidence="3">
    <location>
        <begin position="621"/>
        <end position="651"/>
    </location>
</feature>
<dbReference type="GO" id="GO:0008061">
    <property type="term" value="F:chitin binding"/>
    <property type="evidence" value="ECO:0007669"/>
    <property type="project" value="UniProtKB-KW"/>
</dbReference>
<feature type="region of interest" description="Disordered" evidence="3">
    <location>
        <begin position="802"/>
        <end position="826"/>
    </location>
</feature>
<evidence type="ECO:0000259" key="5">
    <source>
        <dbReference type="PROSITE" id="PS51782"/>
    </source>
</evidence>
<dbReference type="AlphaFoldDB" id="A0A165AI98"/>
<dbReference type="PANTHER" id="PTHR34997:SF18">
    <property type="entry name" value="LYSM DOMAIN-CONTAINING PROTEIN"/>
    <property type="match status" value="1"/>
</dbReference>
<dbReference type="Pfam" id="PF01476">
    <property type="entry name" value="LysM"/>
    <property type="match status" value="5"/>
</dbReference>
<feature type="domain" description="LysM" evidence="5">
    <location>
        <begin position="223"/>
        <end position="268"/>
    </location>
</feature>
<sequence length="879" mass="94139">MFSRRSHSSFSPQSGFSLFLLSVFSLLSFSWGLQIWPNSSSLPDTIPQTCREALSANITCSPSLISAQSIALQSQLSNNLLTEYCTSSCQNSLLSYQANILQNCGNETYAFSDTTNQTGSAIADPLVWAYNVACTTDSDQTTFCLPGLFNRTYSACSNCLLRYEANLLGSNYGRAIVNPDSFSSQLSSCSVPATSYPYSTPASTPTATSNSTAPTATPYCSGDTYTVQSGDTCVSIGQANSVATDRLISQNNLDYNCTTLQPGDELCLGSTCQLQTVQQNQTCDDILADQPYYLSQLIAWNPTIHNSCDNLGIMVGRGICISPPGTASWETPSNSTDVTTTPVSFVVPTGTFAPAPNATTTQNFTTSWYVPTVLPPVPTSNSTMNQSTVDALNERTEWCPITSDDASRGFVFADLPEDCQEAVDPYCNPAPTDPVLSSTTFAASCYPTYYYNMTNTATPTSTTAGNTAPTQTGITSNCNTFYNVSSTDSCQTIVDKYPNITLADFYCWNPAVGSTCKYLYPGYDVCVGVSSPVASCSATSTSVSPSGTGSAGSTPSPLMPDTWTNCSKYYQIKDGDGCWDVEQNNTISKDQFNTWNPYVGSNCQNFWPGYYLCVSPPSSSSSTAQSTTPTSTTPTATSSPSSTVPSPLMPSTRADCPQYYQIQDGDGCWNVEQKYDISTDQFNAWNPYVGSQCQNFWPGYYLCVATPSGGSSSAPSTTTASPTTTSGSSSSTVPSPLMPSTLTDCSKYYQIQNGDGCWDVEQNNGISADQFNSWNPYVGSNCQNFWPGYYLCVGAPSGASSTTKPTTTTTQSASSTSPSPIMPSSKTDCSKYYKIQSGDGCWDIEHDNNITADQFNAWNPDVGSDCSNLWPGYYVCVAS</sequence>
<gene>
    <name evidence="6" type="ORF">L228DRAFT_269826</name>
</gene>
<accession>A0A165AI98</accession>
<keyword evidence="1" id="KW-0147">Chitin-binding</keyword>
<dbReference type="SMART" id="SM00257">
    <property type="entry name" value="LysM"/>
    <property type="match status" value="7"/>
</dbReference>
<feature type="domain" description="LysM" evidence="5">
    <location>
        <begin position="831"/>
        <end position="877"/>
    </location>
</feature>
<dbReference type="SUPFAM" id="SSF54106">
    <property type="entry name" value="LysM domain"/>
    <property type="match status" value="6"/>
</dbReference>
<evidence type="ECO:0000313" key="7">
    <source>
        <dbReference type="Proteomes" id="UP000076632"/>
    </source>
</evidence>
<feature type="signal peptide" evidence="4">
    <location>
        <begin position="1"/>
        <end position="32"/>
    </location>
</feature>
<dbReference type="InterPro" id="IPR018392">
    <property type="entry name" value="LysM"/>
</dbReference>
<dbReference type="RefSeq" id="XP_018186075.1">
    <property type="nucleotide sequence ID" value="XM_018335322.1"/>
</dbReference>
<evidence type="ECO:0000313" key="6">
    <source>
        <dbReference type="EMBL" id="KZF20520.1"/>
    </source>
</evidence>
<dbReference type="InterPro" id="IPR036779">
    <property type="entry name" value="LysM_dom_sf"/>
</dbReference>
<dbReference type="Proteomes" id="UP000076632">
    <property type="component" value="Unassembled WGS sequence"/>
</dbReference>
<dbReference type="STRING" id="1328760.A0A165AI98"/>
<name>A0A165AI98_XYLHT</name>
<feature type="domain" description="LysM" evidence="5">
    <location>
        <begin position="480"/>
        <end position="527"/>
    </location>
</feature>
<feature type="chain" id="PRO_5007855324" evidence="4">
    <location>
        <begin position="33"/>
        <end position="879"/>
    </location>
</feature>
<keyword evidence="4" id="KW-0732">Signal</keyword>
<evidence type="ECO:0000256" key="4">
    <source>
        <dbReference type="SAM" id="SignalP"/>
    </source>
</evidence>
<evidence type="ECO:0000256" key="2">
    <source>
        <dbReference type="ARBA" id="ARBA00023026"/>
    </source>
</evidence>
<dbReference type="OrthoDB" id="5985073at2759"/>
<proteinExistence type="predicted"/>
<feature type="domain" description="LysM" evidence="5">
    <location>
        <begin position="658"/>
        <end position="704"/>
    </location>
</feature>
<feature type="domain" description="LysM" evidence="5">
    <location>
        <begin position="568"/>
        <end position="614"/>
    </location>
</feature>
<reference evidence="6 7" key="1">
    <citation type="journal article" date="2016" name="Fungal Biol.">
        <title>The genome of Xylona heveae provides a window into fungal endophytism.</title>
        <authorList>
            <person name="Gazis R."/>
            <person name="Kuo A."/>
            <person name="Riley R."/>
            <person name="LaButti K."/>
            <person name="Lipzen A."/>
            <person name="Lin J."/>
            <person name="Amirebrahimi M."/>
            <person name="Hesse C.N."/>
            <person name="Spatafora J.W."/>
            <person name="Henrissat B."/>
            <person name="Hainaut M."/>
            <person name="Grigoriev I.V."/>
            <person name="Hibbett D.S."/>
        </authorList>
    </citation>
    <scope>NUCLEOTIDE SEQUENCE [LARGE SCALE GENOMIC DNA]</scope>
    <source>
        <strain evidence="6 7">TC161</strain>
    </source>
</reference>
<dbReference type="CDD" id="cd00118">
    <property type="entry name" value="LysM"/>
    <property type="match status" value="5"/>
</dbReference>
<dbReference type="InterPro" id="IPR052210">
    <property type="entry name" value="LysM1-like"/>
</dbReference>
<evidence type="ECO:0000256" key="3">
    <source>
        <dbReference type="SAM" id="MobiDB-lite"/>
    </source>
</evidence>
<protein>
    <submittedName>
        <fullName evidence="6">Carbohydrate-binding module family 50 protein</fullName>
    </submittedName>
</protein>